<dbReference type="RefSeq" id="XP_025435272.1">
    <property type="nucleotide sequence ID" value="XM_025574023.1"/>
</dbReference>
<dbReference type="SUPFAM" id="SSF49785">
    <property type="entry name" value="Galactose-binding domain-like"/>
    <property type="match status" value="1"/>
</dbReference>
<organism evidence="3 4">
    <name type="scientific">Aspergillus saccharolyticus JOP 1030-1</name>
    <dbReference type="NCBI Taxonomy" id="1450539"/>
    <lineage>
        <taxon>Eukaryota</taxon>
        <taxon>Fungi</taxon>
        <taxon>Dikarya</taxon>
        <taxon>Ascomycota</taxon>
        <taxon>Pezizomycotina</taxon>
        <taxon>Eurotiomycetes</taxon>
        <taxon>Eurotiomycetidae</taxon>
        <taxon>Eurotiales</taxon>
        <taxon>Aspergillaceae</taxon>
        <taxon>Aspergillus</taxon>
        <taxon>Aspergillus subgen. Circumdati</taxon>
    </lineage>
</organism>
<proteinExistence type="predicted"/>
<dbReference type="Gene3D" id="2.60.120.260">
    <property type="entry name" value="Galactose-binding domain-like"/>
    <property type="match status" value="1"/>
</dbReference>
<dbReference type="OrthoDB" id="4240053at2759"/>
<sequence>MSCNVLTNPSFETGTLDGWYGTSGSIATVVQGSIAYDGNYYLDVTGTAANPTASVAQDLYWLDETKTLDLTLWVRFENTISSATGHCEVSAYLGEDPTAGAIASDIIWDSDEWLRLTGSILPEERNTTLNLVGSCIELGNATIANVLFDDVVLSDC</sequence>
<dbReference type="GO" id="GO:0016798">
    <property type="term" value="F:hydrolase activity, acting on glycosyl bonds"/>
    <property type="evidence" value="ECO:0007669"/>
    <property type="project" value="InterPro"/>
</dbReference>
<dbReference type="InterPro" id="IPR003305">
    <property type="entry name" value="CenC_carb-bd"/>
</dbReference>
<protein>
    <recommendedName>
        <fullName evidence="2">CBM-cenC domain-containing protein</fullName>
    </recommendedName>
</protein>
<evidence type="ECO:0000313" key="3">
    <source>
        <dbReference type="EMBL" id="PYH49290.1"/>
    </source>
</evidence>
<dbReference type="InterPro" id="IPR008979">
    <property type="entry name" value="Galactose-bd-like_sf"/>
</dbReference>
<keyword evidence="4" id="KW-1185">Reference proteome</keyword>
<gene>
    <name evidence="3" type="ORF">BP01DRAFT_352810</name>
</gene>
<feature type="domain" description="CBM-cenC" evidence="2">
    <location>
        <begin position="4"/>
        <end position="129"/>
    </location>
</feature>
<evidence type="ECO:0000259" key="2">
    <source>
        <dbReference type="Pfam" id="PF02018"/>
    </source>
</evidence>
<keyword evidence="1" id="KW-0378">Hydrolase</keyword>
<dbReference type="Proteomes" id="UP000248349">
    <property type="component" value="Unassembled WGS sequence"/>
</dbReference>
<name>A0A318ZYL8_9EURO</name>
<evidence type="ECO:0000313" key="4">
    <source>
        <dbReference type="Proteomes" id="UP000248349"/>
    </source>
</evidence>
<evidence type="ECO:0000256" key="1">
    <source>
        <dbReference type="ARBA" id="ARBA00022801"/>
    </source>
</evidence>
<reference evidence="3 4" key="1">
    <citation type="submission" date="2016-12" db="EMBL/GenBank/DDBJ databases">
        <title>The genomes of Aspergillus section Nigri reveals drivers in fungal speciation.</title>
        <authorList>
            <consortium name="DOE Joint Genome Institute"/>
            <person name="Vesth T.C."/>
            <person name="Nybo J."/>
            <person name="Theobald S."/>
            <person name="Brandl J."/>
            <person name="Frisvad J.C."/>
            <person name="Nielsen K.F."/>
            <person name="Lyhne E.K."/>
            <person name="Kogle M.E."/>
            <person name="Kuo A."/>
            <person name="Riley R."/>
            <person name="Clum A."/>
            <person name="Nolan M."/>
            <person name="Lipzen A."/>
            <person name="Salamov A."/>
            <person name="Henrissat B."/>
            <person name="Wiebenga A."/>
            <person name="De Vries R.P."/>
            <person name="Grigoriev I.V."/>
            <person name="Mortensen U.H."/>
            <person name="Andersen M.R."/>
            <person name="Baker S.E."/>
        </authorList>
    </citation>
    <scope>NUCLEOTIDE SEQUENCE [LARGE SCALE GENOMIC DNA]</scope>
    <source>
        <strain evidence="3 4">JOP 1030-1</strain>
    </source>
</reference>
<dbReference type="AlphaFoldDB" id="A0A318ZYL8"/>
<accession>A0A318ZYL8</accession>
<dbReference type="EMBL" id="KZ821219">
    <property type="protein sequence ID" value="PYH49290.1"/>
    <property type="molecule type" value="Genomic_DNA"/>
</dbReference>
<dbReference type="GeneID" id="37075251"/>
<dbReference type="Pfam" id="PF02018">
    <property type="entry name" value="CBM_4_9"/>
    <property type="match status" value="1"/>
</dbReference>